<organism evidence="1">
    <name type="scientific">marine metagenome</name>
    <dbReference type="NCBI Taxonomy" id="408172"/>
    <lineage>
        <taxon>unclassified sequences</taxon>
        <taxon>metagenomes</taxon>
        <taxon>ecological metagenomes</taxon>
    </lineage>
</organism>
<dbReference type="InterPro" id="IPR036663">
    <property type="entry name" value="Fumarylacetoacetase_C_sf"/>
</dbReference>
<dbReference type="Gene3D" id="3.90.850.10">
    <property type="entry name" value="Fumarylacetoacetase-like, C-terminal domain"/>
    <property type="match status" value="1"/>
</dbReference>
<dbReference type="PANTHER" id="PTHR30143:SF0">
    <property type="entry name" value="2-KETO-4-PENTENOATE HYDRATASE"/>
    <property type="match status" value="1"/>
</dbReference>
<name>A0A381Q5F2_9ZZZZ</name>
<accession>A0A381Q5F2</accession>
<dbReference type="SUPFAM" id="SSF56529">
    <property type="entry name" value="FAH"/>
    <property type="match status" value="1"/>
</dbReference>
<dbReference type="GO" id="GO:0008684">
    <property type="term" value="F:2-oxopent-4-enoate hydratase activity"/>
    <property type="evidence" value="ECO:0007669"/>
    <property type="project" value="TreeGrafter"/>
</dbReference>
<evidence type="ECO:0008006" key="2">
    <source>
        <dbReference type="Google" id="ProtNLM"/>
    </source>
</evidence>
<protein>
    <recommendedName>
        <fullName evidence="2">Fumarylacetoacetase-like C-terminal domain-containing protein</fullName>
    </recommendedName>
</protein>
<gene>
    <name evidence="1" type="ORF">METZ01_LOCUS27415</name>
</gene>
<dbReference type="PANTHER" id="PTHR30143">
    <property type="entry name" value="ACID HYDRATASE"/>
    <property type="match status" value="1"/>
</dbReference>
<dbReference type="GO" id="GO:0005737">
    <property type="term" value="C:cytoplasm"/>
    <property type="evidence" value="ECO:0007669"/>
    <property type="project" value="TreeGrafter"/>
</dbReference>
<sequence>MEELIEAMAKAIKAREALPPMPDDLDLDQAYGVQKALVDKVAGSAIAGLKAGMTAAAGQKQFGLTHPLIGSLYESGRLTPGTGLVAAAGVSLECEIGVVIDGEGNPKSAGPVIEVPRMAWADPADATGVNLTACNIAADRYIVGTQLPFRDDYADIHITLTRDGETVCQAPATDALGGPQDALAWMLDEAALRGLEIRDGMLLITGACGGIHPALPGAYRANYGELGSIEFTVEE</sequence>
<dbReference type="InterPro" id="IPR050772">
    <property type="entry name" value="Hydratase-Decarb/MhpD_sf"/>
</dbReference>
<proteinExistence type="predicted"/>
<evidence type="ECO:0000313" key="1">
    <source>
        <dbReference type="EMBL" id="SUZ74561.1"/>
    </source>
</evidence>
<dbReference type="EMBL" id="UINC01001216">
    <property type="protein sequence ID" value="SUZ74561.1"/>
    <property type="molecule type" value="Genomic_DNA"/>
</dbReference>
<reference evidence="1" key="1">
    <citation type="submission" date="2018-05" db="EMBL/GenBank/DDBJ databases">
        <authorList>
            <person name="Lanie J.A."/>
            <person name="Ng W.-L."/>
            <person name="Kazmierczak K.M."/>
            <person name="Andrzejewski T.M."/>
            <person name="Davidsen T.M."/>
            <person name="Wayne K.J."/>
            <person name="Tettelin H."/>
            <person name="Glass J.I."/>
            <person name="Rusch D."/>
            <person name="Podicherti R."/>
            <person name="Tsui H.-C.T."/>
            <person name="Winkler M.E."/>
        </authorList>
    </citation>
    <scope>NUCLEOTIDE SEQUENCE</scope>
</reference>
<dbReference type="AlphaFoldDB" id="A0A381Q5F2"/>